<reference evidence="3" key="1">
    <citation type="submission" date="2019-07" db="EMBL/GenBank/DDBJ databases">
        <title>Toxilogical consequences of a new and cryptic species of cyanobacteria (Komarekiella delphini-convector) recovered from the epidermis of a bottlenose dolphin and 1500 ft. in the air.</title>
        <authorList>
            <person name="Brown A.O."/>
            <person name="Dvorak P."/>
            <person name="Villanueva C.D."/>
            <person name="Foss A.J."/>
            <person name="Garvey A.D."/>
            <person name="Gibson Q.A."/>
            <person name="Johansen J.R."/>
            <person name="Casamatta D.A."/>
        </authorList>
    </citation>
    <scope>NUCLEOTIDE SEQUENCE</scope>
    <source>
        <strain evidence="3">SJRDD-AB1</strain>
    </source>
</reference>
<evidence type="ECO:0000313" key="3">
    <source>
        <dbReference type="EMBL" id="MBD6620143.1"/>
    </source>
</evidence>
<feature type="region of interest" description="Disordered" evidence="1">
    <location>
        <begin position="106"/>
        <end position="149"/>
    </location>
</feature>
<dbReference type="EMBL" id="VJXY01000056">
    <property type="protein sequence ID" value="MBD6620143.1"/>
    <property type="molecule type" value="Genomic_DNA"/>
</dbReference>
<dbReference type="Proteomes" id="UP001165986">
    <property type="component" value="Unassembled WGS sequence"/>
</dbReference>
<evidence type="ECO:0000256" key="2">
    <source>
        <dbReference type="SAM" id="Phobius"/>
    </source>
</evidence>
<feature type="transmembrane region" description="Helical" evidence="2">
    <location>
        <begin position="6"/>
        <end position="32"/>
    </location>
</feature>
<feature type="compositionally biased region" description="Basic residues" evidence="1">
    <location>
        <begin position="138"/>
        <end position="149"/>
    </location>
</feature>
<keyword evidence="2" id="KW-0812">Transmembrane</keyword>
<evidence type="ECO:0000313" key="4">
    <source>
        <dbReference type="Proteomes" id="UP001165986"/>
    </source>
</evidence>
<dbReference type="RefSeq" id="WP_191761352.1">
    <property type="nucleotide sequence ID" value="NZ_VJXY01000056.1"/>
</dbReference>
<keyword evidence="4" id="KW-1185">Reference proteome</keyword>
<comment type="caution">
    <text evidence="3">The sequence shown here is derived from an EMBL/GenBank/DDBJ whole genome shotgun (WGS) entry which is preliminary data.</text>
</comment>
<sequence length="149" mass="16603">MNVQNVLTLAIEAIFWAFVGIMMFQFITEVFVTANANSTMISISLPDVIKEFTPVVAEVEIAPQLQTFQQLPDPWELKSDSYDSTNSTVAVILPFPTLRLLPPVKEIKPKSKSATRSKKTEPVAKKKTTKKTEATLTAKRKPGRPRKVA</sequence>
<dbReference type="AlphaFoldDB" id="A0AA40T3T0"/>
<accession>A0AA40T3T0</accession>
<organism evidence="3 4">
    <name type="scientific">Komarekiella delphini-convector SJRDD-AB1</name>
    <dbReference type="NCBI Taxonomy" id="2593771"/>
    <lineage>
        <taxon>Bacteria</taxon>
        <taxon>Bacillati</taxon>
        <taxon>Cyanobacteriota</taxon>
        <taxon>Cyanophyceae</taxon>
        <taxon>Nostocales</taxon>
        <taxon>Nostocaceae</taxon>
        <taxon>Komarekiella</taxon>
        <taxon>Komarekiella delphini-convector</taxon>
    </lineage>
</organism>
<keyword evidence="2" id="KW-1133">Transmembrane helix</keyword>
<keyword evidence="2" id="KW-0472">Membrane</keyword>
<evidence type="ECO:0000256" key="1">
    <source>
        <dbReference type="SAM" id="MobiDB-lite"/>
    </source>
</evidence>
<name>A0AA40T3T0_9NOST</name>
<gene>
    <name evidence="3" type="ORF">FNW02_31215</name>
</gene>
<protein>
    <submittedName>
        <fullName evidence="3">Uncharacterized protein</fullName>
    </submittedName>
</protein>
<proteinExistence type="predicted"/>